<dbReference type="RefSeq" id="WP_377343742.1">
    <property type="nucleotide sequence ID" value="NZ_JBHLUE010000034.1"/>
</dbReference>
<evidence type="ECO:0000313" key="2">
    <source>
        <dbReference type="EMBL" id="MFC0568267.1"/>
    </source>
</evidence>
<feature type="transmembrane region" description="Helical" evidence="1">
    <location>
        <begin position="100"/>
        <end position="122"/>
    </location>
</feature>
<evidence type="ECO:0000256" key="1">
    <source>
        <dbReference type="SAM" id="Phobius"/>
    </source>
</evidence>
<reference evidence="2 3" key="1">
    <citation type="submission" date="2024-09" db="EMBL/GenBank/DDBJ databases">
        <authorList>
            <person name="Sun Q."/>
            <person name="Mori K."/>
        </authorList>
    </citation>
    <scope>NUCLEOTIDE SEQUENCE [LARGE SCALE GENOMIC DNA]</scope>
    <source>
        <strain evidence="2 3">TBRC 2205</strain>
    </source>
</reference>
<sequence length="427" mass="47094">MRRAFIWLSGADPTILKDCTSLSNTEKIRFAGLGSLILVPAVLGTFSMAYAVSTLTRHAALYVLAGICWGVIVLLIDRYLISTLHKSTVPGAGGRTVPVVARLVFAVLVGIAVAHPLVLLWFDDSLVQTIDENRRSKVEERRAKADADVAAVPVPVASAKPLEDARIARVTRLDCLSQLKTYEQSNVRKQLPCGISSGEENCGPRCRDIQRKFDQVDGEIKALDGRISLAKGEDQKTRKAYDDRVRDIRDQAAHDVADINARHSTDYLARVAALDQLKRGSGHVLTVEWFMICFFVFVDVLPMTMKITTPVGAYEHVRDTRLLQVVATERARQAAISTGRTEQAIATANADAERVLGEMEVLTRVPVEVLAAREAQVAAFEQGVRALRARSRNDSAVTEAEILSIRGLDQEAFARAMSRTEEFMRQR</sequence>
<dbReference type="InterPro" id="IPR025519">
    <property type="entry name" value="DUF4407"/>
</dbReference>
<name>A0ABV6P707_9ACTN</name>
<feature type="transmembrane region" description="Helical" evidence="1">
    <location>
        <begin position="30"/>
        <end position="53"/>
    </location>
</feature>
<protein>
    <submittedName>
        <fullName evidence="2">DUF4407 domain-containing protein</fullName>
    </submittedName>
</protein>
<keyword evidence="1" id="KW-0472">Membrane</keyword>
<accession>A0ABV6P707</accession>
<keyword evidence="1" id="KW-0812">Transmembrane</keyword>
<organism evidence="2 3">
    <name type="scientific">Plantactinospora siamensis</name>
    <dbReference type="NCBI Taxonomy" id="555372"/>
    <lineage>
        <taxon>Bacteria</taxon>
        <taxon>Bacillati</taxon>
        <taxon>Actinomycetota</taxon>
        <taxon>Actinomycetes</taxon>
        <taxon>Micromonosporales</taxon>
        <taxon>Micromonosporaceae</taxon>
        <taxon>Plantactinospora</taxon>
    </lineage>
</organism>
<comment type="caution">
    <text evidence="2">The sequence shown here is derived from an EMBL/GenBank/DDBJ whole genome shotgun (WGS) entry which is preliminary data.</text>
</comment>
<feature type="transmembrane region" description="Helical" evidence="1">
    <location>
        <begin position="59"/>
        <end position="80"/>
    </location>
</feature>
<dbReference type="Pfam" id="PF14362">
    <property type="entry name" value="DUF4407"/>
    <property type="match status" value="1"/>
</dbReference>
<evidence type="ECO:0000313" key="3">
    <source>
        <dbReference type="Proteomes" id="UP001589894"/>
    </source>
</evidence>
<gene>
    <name evidence="2" type="ORF">ACFFHU_29525</name>
</gene>
<proteinExistence type="predicted"/>
<keyword evidence="3" id="KW-1185">Reference proteome</keyword>
<dbReference type="Proteomes" id="UP001589894">
    <property type="component" value="Unassembled WGS sequence"/>
</dbReference>
<keyword evidence="1" id="KW-1133">Transmembrane helix</keyword>
<dbReference type="EMBL" id="JBHLUE010000034">
    <property type="protein sequence ID" value="MFC0568267.1"/>
    <property type="molecule type" value="Genomic_DNA"/>
</dbReference>